<protein>
    <submittedName>
        <fullName evidence="2">Minor capsid protein</fullName>
    </submittedName>
</protein>
<feature type="domain" description="Phage head morphogenesis" evidence="1">
    <location>
        <begin position="200"/>
        <end position="309"/>
    </location>
</feature>
<dbReference type="NCBIfam" id="TIGR01641">
    <property type="entry name" value="phageSPP1_gp7"/>
    <property type="match status" value="1"/>
</dbReference>
<dbReference type="InterPro" id="IPR006528">
    <property type="entry name" value="Phage_head_morphogenesis_dom"/>
</dbReference>
<evidence type="ECO:0000313" key="2">
    <source>
        <dbReference type="EMBL" id="DAD67631.1"/>
    </source>
</evidence>
<reference evidence="2" key="1">
    <citation type="journal article" date="2021" name="Proc. Natl. Acad. Sci. U.S.A.">
        <title>A Catalog of Tens of Thousands of Viruses from Human Metagenomes Reveals Hidden Associations with Chronic Diseases.</title>
        <authorList>
            <person name="Tisza M.J."/>
            <person name="Buck C.B."/>
        </authorList>
    </citation>
    <scope>NUCLEOTIDE SEQUENCE</scope>
    <source>
        <strain evidence="2">CtYKh4</strain>
    </source>
</reference>
<dbReference type="GO" id="GO:0008237">
    <property type="term" value="F:metallopeptidase activity"/>
    <property type="evidence" value="ECO:0007669"/>
    <property type="project" value="InterPro"/>
</dbReference>
<sequence length="637" mass="72808">MAKKSSAYWQKRFSALENAQNQYGQNTFHQIEPAFDKAERQIQAQIEAWYARYASNNGITLAEARKQLSAAELKELQWDVKEYIKYGQENAMNQQWMKELENASARFHISRLEALKLRTQQSLEVAFGNELDSLDGMVKRLYQSGYYHTCFEVQKGFNIGWEIGQIDERKLQKVISKPWAADGKTFSDRVWQSKTTMVNELHQQMTRTIIQGKAPDEAIKSMTKYLQNKTKNAKYNAGRLVMTEQAFISSAAQKDAFNDLDVEEFEIVATLDSHTSDICREMDGKHFPMKDFQPGVTAPPFHVWCRSTTVPYFDDEWGRSGERAARGEDGKTYYVPADMTYPEWEKAMVDGHTDDLKPAVPDGIIKSKKETIQTLDKLKQSGIPESEYDEYLGIINNHENPDIIKLYKHHADEITKVKKTNSGSYSPVDKSLVFDYPKYDDMNKYGTLAHEYGHFFDAEVKYEGLHFNEIQAVQNATGLNAAFKEVASSSDEFLATIRKDKEHIRSIYTTEAKADLIAHNASSGVQDAIDGLFPKSRIRWGHGERYYNRKYADIEFMDKLSSVTSRKKKLQQVYKDLGLDASNQAKVKTICRQYEAASEAWANIMSAEVCGGEALEYVKKYLPNSYAAMLDILKGVK</sequence>
<organism evidence="2">
    <name type="scientific">Siphoviridae sp. ctYKh4</name>
    <dbReference type="NCBI Taxonomy" id="2823586"/>
    <lineage>
        <taxon>Viruses</taxon>
        <taxon>Duplodnaviria</taxon>
        <taxon>Heunggongvirae</taxon>
        <taxon>Uroviricota</taxon>
        <taxon>Caudoviricetes</taxon>
    </lineage>
</organism>
<accession>A0A8S5LCH1</accession>
<evidence type="ECO:0000259" key="1">
    <source>
        <dbReference type="Pfam" id="PF04233"/>
    </source>
</evidence>
<name>A0A8S5LCH1_9CAUD</name>
<dbReference type="EMBL" id="BK014682">
    <property type="protein sequence ID" value="DAD67631.1"/>
    <property type="molecule type" value="Genomic_DNA"/>
</dbReference>
<dbReference type="Pfam" id="PF04233">
    <property type="entry name" value="Phage_Mu_F"/>
    <property type="match status" value="1"/>
</dbReference>
<proteinExistence type="predicted"/>
<dbReference type="Gene3D" id="3.40.390.10">
    <property type="entry name" value="Collagenase (Catalytic Domain)"/>
    <property type="match status" value="1"/>
</dbReference>
<dbReference type="InterPro" id="IPR024079">
    <property type="entry name" value="MetalloPept_cat_dom_sf"/>
</dbReference>